<keyword evidence="3" id="KW-1185">Reference proteome</keyword>
<dbReference type="InterPro" id="IPR013217">
    <property type="entry name" value="Methyltransf_12"/>
</dbReference>
<feature type="domain" description="Methyltransferase type 12" evidence="1">
    <location>
        <begin position="42"/>
        <end position="139"/>
    </location>
</feature>
<evidence type="ECO:0000313" key="2">
    <source>
        <dbReference type="EMBL" id="SDM11771.1"/>
    </source>
</evidence>
<dbReference type="CDD" id="cd02440">
    <property type="entry name" value="AdoMet_MTases"/>
    <property type="match status" value="1"/>
</dbReference>
<gene>
    <name evidence="2" type="ORF">SAMN05421813_10694</name>
</gene>
<dbReference type="AlphaFoldDB" id="A0A1G9QLS9"/>
<dbReference type="GO" id="GO:0032259">
    <property type="term" value="P:methylation"/>
    <property type="evidence" value="ECO:0007669"/>
    <property type="project" value="UniProtKB-KW"/>
</dbReference>
<reference evidence="3" key="1">
    <citation type="submission" date="2016-10" db="EMBL/GenBank/DDBJ databases">
        <authorList>
            <person name="Varghese N."/>
            <person name="Submissions S."/>
        </authorList>
    </citation>
    <scope>NUCLEOTIDE SEQUENCE [LARGE SCALE GENOMIC DNA]</scope>
    <source>
        <strain evidence="3">DSM 24536</strain>
    </source>
</reference>
<dbReference type="Gene3D" id="3.40.50.150">
    <property type="entry name" value="Vaccinia Virus protein VP39"/>
    <property type="match status" value="1"/>
</dbReference>
<evidence type="ECO:0000259" key="1">
    <source>
        <dbReference type="Pfam" id="PF08242"/>
    </source>
</evidence>
<dbReference type="STRING" id="990371.SAMN05421813_10694"/>
<dbReference type="SUPFAM" id="SSF53335">
    <property type="entry name" value="S-adenosyl-L-methionine-dependent methyltransferases"/>
    <property type="match status" value="1"/>
</dbReference>
<dbReference type="Proteomes" id="UP000199226">
    <property type="component" value="Unassembled WGS sequence"/>
</dbReference>
<dbReference type="GO" id="GO:0008168">
    <property type="term" value="F:methyltransferase activity"/>
    <property type="evidence" value="ECO:0007669"/>
    <property type="project" value="UniProtKB-KW"/>
</dbReference>
<name>A0A1G9QLS9_9SPHI</name>
<dbReference type="OrthoDB" id="9805585at2"/>
<dbReference type="EMBL" id="FNHH01000006">
    <property type="protein sequence ID" value="SDM11771.1"/>
    <property type="molecule type" value="Genomic_DNA"/>
</dbReference>
<dbReference type="RefSeq" id="WP_090702001.1">
    <property type="nucleotide sequence ID" value="NZ_FNHH01000006.1"/>
</dbReference>
<proteinExistence type="predicted"/>
<organism evidence="2 3">
    <name type="scientific">Daejeonella rubra</name>
    <dbReference type="NCBI Taxonomy" id="990371"/>
    <lineage>
        <taxon>Bacteria</taxon>
        <taxon>Pseudomonadati</taxon>
        <taxon>Bacteroidota</taxon>
        <taxon>Sphingobacteriia</taxon>
        <taxon>Sphingobacteriales</taxon>
        <taxon>Sphingobacteriaceae</taxon>
        <taxon>Daejeonella</taxon>
    </lineage>
</organism>
<keyword evidence="2" id="KW-0808">Transferase</keyword>
<dbReference type="InterPro" id="IPR029063">
    <property type="entry name" value="SAM-dependent_MTases_sf"/>
</dbReference>
<dbReference type="Pfam" id="PF08242">
    <property type="entry name" value="Methyltransf_12"/>
    <property type="match status" value="1"/>
</dbReference>
<protein>
    <submittedName>
        <fullName evidence="2">Phospholipid N-methyltransferase</fullName>
    </submittedName>
</protein>
<sequence>MINKAFSYIKKIRTTGAVYESSRYVSRHITNEINSEKPQIIIELGAGSGNITESILSKLHPESKLYCFEIEAHFYANLEKIKDQRFHLIKGSAADVTKYFELSSVDVIISGLPLSLFDQLFRDQLLSDCYDLLKIGGVFRQFLYSLQKNYFLPIFDRMEMGVAMNLPPAILYSCYKLNLET</sequence>
<accession>A0A1G9QLS9</accession>
<keyword evidence="2" id="KW-0489">Methyltransferase</keyword>
<evidence type="ECO:0000313" key="3">
    <source>
        <dbReference type="Proteomes" id="UP000199226"/>
    </source>
</evidence>